<evidence type="ECO:0000259" key="7">
    <source>
        <dbReference type="PROSITE" id="PS50122"/>
    </source>
</evidence>
<keyword evidence="3 5" id="KW-0597">Phosphoprotein</keyword>
<dbReference type="SUPFAM" id="SSF52738">
    <property type="entry name" value="Methylesterase CheB, C-terminal domain"/>
    <property type="match status" value="1"/>
</dbReference>
<keyword evidence="3 4" id="KW-0145">Chemotaxis</keyword>
<evidence type="ECO:0000256" key="1">
    <source>
        <dbReference type="ARBA" id="ARBA00022801"/>
    </source>
</evidence>
<dbReference type="CDD" id="cd17541">
    <property type="entry name" value="REC_CheB-like"/>
    <property type="match status" value="1"/>
</dbReference>
<evidence type="ECO:0000313" key="8">
    <source>
        <dbReference type="EMBL" id="MDM4014067.1"/>
    </source>
</evidence>
<dbReference type="Gene3D" id="3.40.50.180">
    <property type="entry name" value="Methylesterase CheB, C-terminal domain"/>
    <property type="match status" value="1"/>
</dbReference>
<dbReference type="InterPro" id="IPR035909">
    <property type="entry name" value="CheB_C"/>
</dbReference>
<dbReference type="RefSeq" id="WP_230780140.1">
    <property type="nucleotide sequence ID" value="NZ_CP141221.1"/>
</dbReference>
<dbReference type="InterPro" id="IPR001789">
    <property type="entry name" value="Sig_transdc_resp-reg_receiver"/>
</dbReference>
<comment type="function">
    <text evidence="3">Involved in chemotaxis. Part of a chemotaxis signal transduction system that modulates chemotaxis in response to various stimuli. Catalyzes the demethylation of specific methylglutamate residues introduced into the chemoreceptors (methyl-accepting chemotaxis proteins or MCP) by CheR. Also mediates the irreversible deamidation of specific glutamine residues to glutamic acid.</text>
</comment>
<name>A0ABT7PC58_9BACT</name>
<protein>
    <recommendedName>
        <fullName evidence="3">Protein-glutamate methylesterase/protein-glutamine glutaminase</fullName>
        <ecNumber evidence="3">3.1.1.61</ecNumber>
        <ecNumber evidence="3">3.5.1.44</ecNumber>
    </recommendedName>
</protein>
<dbReference type="EMBL" id="JASZZN010000001">
    <property type="protein sequence ID" value="MDM4014067.1"/>
    <property type="molecule type" value="Genomic_DNA"/>
</dbReference>
<dbReference type="SUPFAM" id="SSF52172">
    <property type="entry name" value="CheY-like"/>
    <property type="match status" value="1"/>
</dbReference>
<feature type="active site" evidence="3 4">
    <location>
        <position position="193"/>
    </location>
</feature>
<dbReference type="CDD" id="cd16432">
    <property type="entry name" value="CheB_Rec"/>
    <property type="match status" value="1"/>
</dbReference>
<evidence type="ECO:0000256" key="5">
    <source>
        <dbReference type="PROSITE-ProRule" id="PRU00169"/>
    </source>
</evidence>
<comment type="catalytic activity">
    <reaction evidence="2 3">
        <text>[protein]-L-glutamate 5-O-methyl ester + H2O = L-glutamyl-[protein] + methanol + H(+)</text>
        <dbReference type="Rhea" id="RHEA:23236"/>
        <dbReference type="Rhea" id="RHEA-COMP:10208"/>
        <dbReference type="Rhea" id="RHEA-COMP:10311"/>
        <dbReference type="ChEBI" id="CHEBI:15377"/>
        <dbReference type="ChEBI" id="CHEBI:15378"/>
        <dbReference type="ChEBI" id="CHEBI:17790"/>
        <dbReference type="ChEBI" id="CHEBI:29973"/>
        <dbReference type="ChEBI" id="CHEBI:82795"/>
        <dbReference type="EC" id="3.1.1.61"/>
    </reaction>
</comment>
<feature type="modified residue" description="4-aspartylphosphate" evidence="3 5">
    <location>
        <position position="57"/>
    </location>
</feature>
<comment type="subcellular location">
    <subcellularLocation>
        <location evidence="3">Cytoplasm</location>
    </subcellularLocation>
</comment>
<reference evidence="8 9" key="1">
    <citation type="submission" date="2023-06" db="EMBL/GenBank/DDBJ databases">
        <title>Roseiconus lacunae JC819 isolated from Gulf of Mannar region, Tamil Nadu.</title>
        <authorList>
            <person name="Pk S."/>
            <person name="Ch S."/>
            <person name="Ch V.R."/>
        </authorList>
    </citation>
    <scope>NUCLEOTIDE SEQUENCE [LARGE SCALE GENOMIC DNA]</scope>
    <source>
        <strain evidence="8 9">JC819</strain>
    </source>
</reference>
<dbReference type="InterPro" id="IPR008248">
    <property type="entry name" value="CheB-like"/>
</dbReference>
<keyword evidence="1 3" id="KW-0378">Hydrolase</keyword>
<comment type="similarity">
    <text evidence="3">Belongs to the CheB family.</text>
</comment>
<dbReference type="Gene3D" id="3.40.50.2300">
    <property type="match status" value="1"/>
</dbReference>
<feature type="active site" evidence="3 4">
    <location>
        <position position="220"/>
    </location>
</feature>
<feature type="domain" description="CheB-type methylesterase" evidence="7">
    <location>
        <begin position="181"/>
        <end position="374"/>
    </location>
</feature>
<gene>
    <name evidence="3" type="primary">cheB</name>
    <name evidence="8" type="ORF">QTN89_01410</name>
</gene>
<dbReference type="HAMAP" id="MF_00099">
    <property type="entry name" value="CheB_chemtxs"/>
    <property type="match status" value="1"/>
</dbReference>
<comment type="domain">
    <text evidence="3">Contains a C-terminal catalytic domain, and an N-terminal region which modulates catalytic activity.</text>
</comment>
<organism evidence="8 9">
    <name type="scientific">Roseiconus lacunae</name>
    <dbReference type="NCBI Taxonomy" id="2605694"/>
    <lineage>
        <taxon>Bacteria</taxon>
        <taxon>Pseudomonadati</taxon>
        <taxon>Planctomycetota</taxon>
        <taxon>Planctomycetia</taxon>
        <taxon>Pirellulales</taxon>
        <taxon>Pirellulaceae</taxon>
        <taxon>Roseiconus</taxon>
    </lineage>
</organism>
<keyword evidence="9" id="KW-1185">Reference proteome</keyword>
<dbReference type="PROSITE" id="PS50122">
    <property type="entry name" value="CHEB"/>
    <property type="match status" value="1"/>
</dbReference>
<feature type="domain" description="Response regulatory" evidence="6">
    <location>
        <begin position="6"/>
        <end position="124"/>
    </location>
</feature>
<dbReference type="Pfam" id="PF01339">
    <property type="entry name" value="CheB_methylest"/>
    <property type="match status" value="1"/>
</dbReference>
<dbReference type="SMART" id="SM00448">
    <property type="entry name" value="REC"/>
    <property type="match status" value="1"/>
</dbReference>
<evidence type="ECO:0000256" key="3">
    <source>
        <dbReference type="HAMAP-Rule" id="MF_00099"/>
    </source>
</evidence>
<evidence type="ECO:0000256" key="4">
    <source>
        <dbReference type="PROSITE-ProRule" id="PRU00050"/>
    </source>
</evidence>
<feature type="active site" evidence="3 4">
    <location>
        <position position="316"/>
    </location>
</feature>
<proteinExistence type="inferred from homology"/>
<dbReference type="Proteomes" id="UP001239462">
    <property type="component" value="Unassembled WGS sequence"/>
</dbReference>
<dbReference type="PANTHER" id="PTHR42872:SF3">
    <property type="entry name" value="PROTEIN-GLUTAMATE METHYLESTERASE_PROTEIN-GLUTAMINE GLUTAMINASE 1"/>
    <property type="match status" value="1"/>
</dbReference>
<dbReference type="EC" id="3.1.1.61" evidence="3"/>
<sequence>MSNEIRVLLCDDSSVMRRLLKASMQSEPRLNVVFEAENGLEAVSNVTKVKPDVIIMDVEMPVMDGVDAVREIRKLSRTVPIIMFSSLTSRGAEASFDAIEAGASDFATKPIGAGHISKAMASVRRDLIPKVMQWAQPHVQPVLSKLEQVNPSSIQAAPSPAPASIPAVGSQSDSVRPLVKSAGGIAAVGVGVSTGGPQALMKLLGGLPKDFSTPILITQHMPPVFTGLLAGRLASQTGRPIREATDGESLSPGAVLIAPGDYHMTVARVQSTVVVKLDQNPPVNSCRPSVDPMFDSLADCFGNQTLGVILTGMGQDGMNGAKRLRDCGAPVIAQDEQSSVVWGMPGQIVKAGLATKVLPIDQMANEVTRIVLAEKSASTI</sequence>
<dbReference type="PIRSF" id="PIRSF000876">
    <property type="entry name" value="RR_chemtxs_CheB"/>
    <property type="match status" value="1"/>
</dbReference>
<evidence type="ECO:0000256" key="2">
    <source>
        <dbReference type="ARBA" id="ARBA00048267"/>
    </source>
</evidence>
<dbReference type="PROSITE" id="PS50110">
    <property type="entry name" value="RESPONSE_REGULATORY"/>
    <property type="match status" value="1"/>
</dbReference>
<dbReference type="GO" id="GO:0008984">
    <property type="term" value="F:protein-glutamate methylesterase activity"/>
    <property type="evidence" value="ECO:0007669"/>
    <property type="project" value="UniProtKB-EC"/>
</dbReference>
<dbReference type="NCBIfam" id="NF001965">
    <property type="entry name" value="PRK00742.1"/>
    <property type="match status" value="1"/>
</dbReference>
<dbReference type="InterPro" id="IPR011006">
    <property type="entry name" value="CheY-like_superfamily"/>
</dbReference>
<comment type="caution">
    <text evidence="8">The sequence shown here is derived from an EMBL/GenBank/DDBJ whole genome shotgun (WGS) entry which is preliminary data.</text>
</comment>
<keyword evidence="3" id="KW-0963">Cytoplasm</keyword>
<dbReference type="EC" id="3.5.1.44" evidence="3"/>
<accession>A0ABT7PC58</accession>
<comment type="PTM">
    <text evidence="3">Phosphorylated by CheA. Phosphorylation of the N-terminal regulatory domain activates the methylesterase activity.</text>
</comment>
<comment type="catalytic activity">
    <reaction evidence="3">
        <text>L-glutaminyl-[protein] + H2O = L-glutamyl-[protein] + NH4(+)</text>
        <dbReference type="Rhea" id="RHEA:16441"/>
        <dbReference type="Rhea" id="RHEA-COMP:10207"/>
        <dbReference type="Rhea" id="RHEA-COMP:10208"/>
        <dbReference type="ChEBI" id="CHEBI:15377"/>
        <dbReference type="ChEBI" id="CHEBI:28938"/>
        <dbReference type="ChEBI" id="CHEBI:29973"/>
        <dbReference type="ChEBI" id="CHEBI:30011"/>
        <dbReference type="EC" id="3.5.1.44"/>
    </reaction>
</comment>
<dbReference type="PANTHER" id="PTHR42872">
    <property type="entry name" value="PROTEIN-GLUTAMATE METHYLESTERASE/PROTEIN-GLUTAMINE GLUTAMINASE"/>
    <property type="match status" value="1"/>
</dbReference>
<evidence type="ECO:0000259" key="6">
    <source>
        <dbReference type="PROSITE" id="PS50110"/>
    </source>
</evidence>
<dbReference type="InterPro" id="IPR000673">
    <property type="entry name" value="Sig_transdc_resp-reg_Me-estase"/>
</dbReference>
<evidence type="ECO:0000313" key="9">
    <source>
        <dbReference type="Proteomes" id="UP001239462"/>
    </source>
</evidence>
<dbReference type="Pfam" id="PF00072">
    <property type="entry name" value="Response_reg"/>
    <property type="match status" value="1"/>
</dbReference>